<name>A0A3P3W556_9FLAO</name>
<keyword evidence="3" id="KW-1185">Reference proteome</keyword>
<dbReference type="AlphaFoldDB" id="A0A3P3W556"/>
<evidence type="ECO:0000256" key="1">
    <source>
        <dbReference type="SAM" id="Phobius"/>
    </source>
</evidence>
<reference evidence="2 3" key="1">
    <citation type="submission" date="2018-11" db="EMBL/GenBank/DDBJ databases">
        <title>Flavobacterium sp. nov., YIM 102600 draft genome.</title>
        <authorList>
            <person name="Li G."/>
            <person name="Jiang Y."/>
        </authorList>
    </citation>
    <scope>NUCLEOTIDE SEQUENCE [LARGE SCALE GENOMIC DNA]</scope>
    <source>
        <strain evidence="2 3">YIM 102600</strain>
    </source>
</reference>
<dbReference type="EMBL" id="RQVR01000012">
    <property type="protein sequence ID" value="RRJ90255.1"/>
    <property type="molecule type" value="Genomic_DNA"/>
</dbReference>
<comment type="caution">
    <text evidence="2">The sequence shown here is derived from an EMBL/GenBank/DDBJ whole genome shotgun (WGS) entry which is preliminary data.</text>
</comment>
<evidence type="ECO:0000313" key="3">
    <source>
        <dbReference type="Proteomes" id="UP000271937"/>
    </source>
</evidence>
<keyword evidence="1" id="KW-0812">Transmembrane</keyword>
<dbReference type="Proteomes" id="UP000271937">
    <property type="component" value="Unassembled WGS sequence"/>
</dbReference>
<feature type="transmembrane region" description="Helical" evidence="1">
    <location>
        <begin position="81"/>
        <end position="101"/>
    </location>
</feature>
<keyword evidence="1" id="KW-1133">Transmembrane helix</keyword>
<organism evidence="2 3">
    <name type="scientific">Flavobacterium macacae</name>
    <dbReference type="NCBI Taxonomy" id="2488993"/>
    <lineage>
        <taxon>Bacteria</taxon>
        <taxon>Pseudomonadati</taxon>
        <taxon>Bacteroidota</taxon>
        <taxon>Flavobacteriia</taxon>
        <taxon>Flavobacteriales</taxon>
        <taxon>Flavobacteriaceae</taxon>
        <taxon>Flavobacterium</taxon>
    </lineage>
</organism>
<sequence length="105" mass="11833">MDIDAKNLSEQNPKVKKDLVLHFVQRTLALIIGLIVPLFILLADSLEAIYALVYIEPIIFSIWIAYLLIEAIILYSSKKYALGNVNLILIGSATLFLYFIVLPLL</sequence>
<proteinExistence type="predicted"/>
<feature type="transmembrane region" description="Helical" evidence="1">
    <location>
        <begin position="48"/>
        <end position="69"/>
    </location>
</feature>
<protein>
    <submittedName>
        <fullName evidence="2">Uncharacterized protein</fullName>
    </submittedName>
</protein>
<accession>A0A3P3W556</accession>
<dbReference type="RefSeq" id="WP_125013210.1">
    <property type="nucleotide sequence ID" value="NZ_RQVR01000012.1"/>
</dbReference>
<feature type="transmembrane region" description="Helical" evidence="1">
    <location>
        <begin position="20"/>
        <end position="42"/>
    </location>
</feature>
<keyword evidence="1" id="KW-0472">Membrane</keyword>
<evidence type="ECO:0000313" key="2">
    <source>
        <dbReference type="EMBL" id="RRJ90255.1"/>
    </source>
</evidence>
<gene>
    <name evidence="2" type="ORF">EG849_11395</name>
</gene>